<organism evidence="3 4">
    <name type="scientific">Mycena albidolilacea</name>
    <dbReference type="NCBI Taxonomy" id="1033008"/>
    <lineage>
        <taxon>Eukaryota</taxon>
        <taxon>Fungi</taxon>
        <taxon>Dikarya</taxon>
        <taxon>Basidiomycota</taxon>
        <taxon>Agaricomycotina</taxon>
        <taxon>Agaricomycetes</taxon>
        <taxon>Agaricomycetidae</taxon>
        <taxon>Agaricales</taxon>
        <taxon>Marasmiineae</taxon>
        <taxon>Mycenaceae</taxon>
        <taxon>Mycena</taxon>
    </lineage>
</organism>
<evidence type="ECO:0000256" key="1">
    <source>
        <dbReference type="SAM" id="MobiDB-lite"/>
    </source>
</evidence>
<protein>
    <recommendedName>
        <fullName evidence="2">ATPase AAA-type core domain-containing protein</fullName>
    </recommendedName>
</protein>
<dbReference type="EMBL" id="JARIHO010000051">
    <property type="protein sequence ID" value="KAJ7321333.1"/>
    <property type="molecule type" value="Genomic_DNA"/>
</dbReference>
<comment type="caution">
    <text evidence="3">The sequence shown here is derived from an EMBL/GenBank/DDBJ whole genome shotgun (WGS) entry which is preliminary data.</text>
</comment>
<gene>
    <name evidence="3" type="ORF">DFH08DRAFT_818701</name>
</gene>
<dbReference type="AlphaFoldDB" id="A0AAD6ZGF1"/>
<feature type="region of interest" description="Disordered" evidence="1">
    <location>
        <begin position="260"/>
        <end position="288"/>
    </location>
</feature>
<feature type="domain" description="ATPase AAA-type core" evidence="2">
    <location>
        <begin position="1"/>
        <end position="46"/>
    </location>
</feature>
<dbReference type="GO" id="GO:0005524">
    <property type="term" value="F:ATP binding"/>
    <property type="evidence" value="ECO:0007669"/>
    <property type="project" value="InterPro"/>
</dbReference>
<sequence>MSELLNQLDGFDTHGDVKVIVAANKIESLDPALICPSRIDREIEFRLPDVKTKRHIFRLHTSRTSLSNDVDLKELVMTKDDLSDADIKAVCTEAGVLALRERHMRDNKADFTSVREKVLFTKNEAVPPGTLELEPNRIRGQDKPGFSLGICVRGYKTCPTFHCVPSWLIRVDNLAHPALREPLIDSPHLKAWVISIIDIELTNDQTMNPTILQAVMRSEVEMLRGVFRKWVSAAQLPVLVLLLRHRMSFKWTTVQTQQNVPAPEQPLATSSADTSAPPPQQPGASTPRAAPAIADVLPGKNRQNSYIFLILVALGLVFSKLPGNLLGGEKLPRQLPTVFSRFDLTDTFKRHPICYLCHKIFDPAVPPDTLCPDCECEIFRPQTRTLFRRLFQSEPEPTVSGDSDPETDSAGSTLGRQPHVVAPIQVLSDGLRHLFARPGMVPAVNGWKAQEHSPNELRSIQDGEVWNTITGPDKKRFFFEGDSEKEIRLGVTFSLDWFGRKTSNYGPSHSSGVMSYCVQNFENSLRYRAENLILGPMPPGPSEQTSEQLQHYLKIVVDDLIMLYDHGIIINPPEHPNGIRLRVALIAIIADHPAMCKLCGFADHRHNEAPCTKCDVPRDERFSEKALRNEYRRRTGDEHRKLCFEYSTLTTDEERTEFFATHGVRWTEFARLKYFDIVRYTVIDPMHNLLLGVAKTQWYNQWIQTNALRADTKRKNRELHLIHDFLETFEAPLWAGRLPLRVGEPAGGSLTADEYKFAVTSPWAILIPMVWDTFIGDAKKDQAAALAKYATAKGEWEKEIRRRAQSRSKSKGTAPEEPQVPSPRMRDGEDENFLAFATALKILVGSAIRIEKIHRAEALLQQYLLGFARIYGTEQMKPNHHWAVHIPDQIRDFGPVYSFWAFLTERLNKILKNLNSNNWTGGRLEESMMREFHRSAALDGVITNLLADPTCTTLERQFIQRLGGERNKQEALGTIQDALRDEQTLMRVKAGSIADKAEKLDDLIRQGLEYYYNKDQPQVHYLLAVNPSPNTSTLASHAETYNFALLDGRRITPTSRSERNTAGSSIVQARINNKRHAGEIRSIFVHRQPGVQGSSETVLAAVAWMKRSEHTPLENPKFVWDQL</sequence>
<dbReference type="InterPro" id="IPR027417">
    <property type="entry name" value="P-loop_NTPase"/>
</dbReference>
<dbReference type="Pfam" id="PF02992">
    <property type="entry name" value="Transposase_21"/>
    <property type="match status" value="1"/>
</dbReference>
<keyword evidence="4" id="KW-1185">Reference proteome</keyword>
<feature type="region of interest" description="Disordered" evidence="1">
    <location>
        <begin position="798"/>
        <end position="827"/>
    </location>
</feature>
<evidence type="ECO:0000313" key="4">
    <source>
        <dbReference type="Proteomes" id="UP001218218"/>
    </source>
</evidence>
<reference evidence="3" key="1">
    <citation type="submission" date="2023-03" db="EMBL/GenBank/DDBJ databases">
        <title>Massive genome expansion in bonnet fungi (Mycena s.s.) driven by repeated elements and novel gene families across ecological guilds.</title>
        <authorList>
            <consortium name="Lawrence Berkeley National Laboratory"/>
            <person name="Harder C.B."/>
            <person name="Miyauchi S."/>
            <person name="Viragh M."/>
            <person name="Kuo A."/>
            <person name="Thoen E."/>
            <person name="Andreopoulos B."/>
            <person name="Lu D."/>
            <person name="Skrede I."/>
            <person name="Drula E."/>
            <person name="Henrissat B."/>
            <person name="Morin E."/>
            <person name="Kohler A."/>
            <person name="Barry K."/>
            <person name="LaButti K."/>
            <person name="Morin E."/>
            <person name="Salamov A."/>
            <person name="Lipzen A."/>
            <person name="Mereny Z."/>
            <person name="Hegedus B."/>
            <person name="Baldrian P."/>
            <person name="Stursova M."/>
            <person name="Weitz H."/>
            <person name="Taylor A."/>
            <person name="Grigoriev I.V."/>
            <person name="Nagy L.G."/>
            <person name="Martin F."/>
            <person name="Kauserud H."/>
        </authorList>
    </citation>
    <scope>NUCLEOTIDE SEQUENCE</scope>
    <source>
        <strain evidence="3">CBHHK002</strain>
    </source>
</reference>
<proteinExistence type="predicted"/>
<dbReference type="InterPro" id="IPR004242">
    <property type="entry name" value="Transposase_21"/>
</dbReference>
<dbReference type="SUPFAM" id="SSF52540">
    <property type="entry name" value="P-loop containing nucleoside triphosphate hydrolases"/>
    <property type="match status" value="1"/>
</dbReference>
<feature type="region of interest" description="Disordered" evidence="1">
    <location>
        <begin position="394"/>
        <end position="415"/>
    </location>
</feature>
<name>A0AAD6ZGF1_9AGAR</name>
<dbReference type="InterPro" id="IPR003959">
    <property type="entry name" value="ATPase_AAA_core"/>
</dbReference>
<accession>A0AAD6ZGF1</accession>
<evidence type="ECO:0000259" key="2">
    <source>
        <dbReference type="Pfam" id="PF00004"/>
    </source>
</evidence>
<dbReference type="Pfam" id="PF00004">
    <property type="entry name" value="AAA"/>
    <property type="match status" value="1"/>
</dbReference>
<dbReference type="Proteomes" id="UP001218218">
    <property type="component" value="Unassembled WGS sequence"/>
</dbReference>
<dbReference type="Gene3D" id="3.40.50.300">
    <property type="entry name" value="P-loop containing nucleotide triphosphate hydrolases"/>
    <property type="match status" value="1"/>
</dbReference>
<dbReference type="PANTHER" id="PTHR46579:SF2">
    <property type="entry name" value="C2H2-TYPE DOMAIN-CONTAINING PROTEIN"/>
    <property type="match status" value="1"/>
</dbReference>
<evidence type="ECO:0000313" key="3">
    <source>
        <dbReference type="EMBL" id="KAJ7321333.1"/>
    </source>
</evidence>
<dbReference type="Gene3D" id="1.10.8.60">
    <property type="match status" value="1"/>
</dbReference>
<dbReference type="GO" id="GO:0016887">
    <property type="term" value="F:ATP hydrolysis activity"/>
    <property type="evidence" value="ECO:0007669"/>
    <property type="project" value="InterPro"/>
</dbReference>
<dbReference type="PANTHER" id="PTHR46579">
    <property type="entry name" value="F5/8 TYPE C DOMAIN-CONTAINING PROTEIN-RELATED"/>
    <property type="match status" value="1"/>
</dbReference>